<accession>A0A6L9S120</accession>
<evidence type="ECO:0000256" key="1">
    <source>
        <dbReference type="ARBA" id="ARBA00005228"/>
    </source>
</evidence>
<evidence type="ECO:0000259" key="6">
    <source>
        <dbReference type="Pfam" id="PF02897"/>
    </source>
</evidence>
<keyword evidence="4" id="KW-0720">Serine protease</keyword>
<dbReference type="InterPro" id="IPR002470">
    <property type="entry name" value="Peptidase_S9A"/>
</dbReference>
<evidence type="ECO:0000313" key="7">
    <source>
        <dbReference type="EMBL" id="NED98752.1"/>
    </source>
</evidence>
<dbReference type="InterPro" id="IPR023302">
    <property type="entry name" value="Pept_S9A_N"/>
</dbReference>
<dbReference type="PANTHER" id="PTHR11757">
    <property type="entry name" value="PROTEASE FAMILY S9A OLIGOPEPTIDASE"/>
    <property type="match status" value="1"/>
</dbReference>
<dbReference type="RefSeq" id="WP_163731381.1">
    <property type="nucleotide sequence ID" value="NZ_JAAGOA010000001.1"/>
</dbReference>
<dbReference type="SUPFAM" id="SSF53474">
    <property type="entry name" value="alpha/beta-Hydrolases"/>
    <property type="match status" value="1"/>
</dbReference>
<dbReference type="InterPro" id="IPR029058">
    <property type="entry name" value="AB_hydrolase_fold"/>
</dbReference>
<dbReference type="Proteomes" id="UP000475214">
    <property type="component" value="Unassembled WGS sequence"/>
</dbReference>
<dbReference type="SUPFAM" id="SSF50993">
    <property type="entry name" value="Peptidase/esterase 'gauge' domain"/>
    <property type="match status" value="1"/>
</dbReference>
<sequence length="707" mass="78595">MSDADHLSAPVAKRVPRTRTFHGDEVVDEYFWLLDRDDPDTIAYLEAENAYTEAVTAHTKALQDEIFSEIKARTLETDLSVPAHRGGWWYYTRTVQGQQYAIHCRSRSEPELPDDATQPIVSPDDEQVLLDENELAGDSPYFALGAFDVSPDGRLLVFSTDFDGSEKYTLRVKDLERDQLLPDSVPDTYYSTAWSADGSTVFYTTVDEAMRPYRVWRHRLGTQASEDQIVHQEDDERFFADVDLTRSEAYIVISLGSSITSEVRVLPADAPGGEFQVLEPRRQGVEYTIDHSGGYFFIVHNDGAMDFELAKAPVASPGREHWSPVLPHEPGRRVVDVHAFAGHLVVALRRDGGTGLHVIPLRDGEPQPGHDIGFAEEVRTVRPGGNPEFDTDTFRLGYTSLATPSSIYDHNIQTRELRLRKRQPVLGDFDPEHYQTVREWATAEDGTEIPISLVRHRDTPADGTAPCVLYGYGSYEASMDPWFSIARLSLLDRGFVFAIAHVRGGGEMGRAWYEQGKMLAKRNTFTDFVACAQRLVAAGWTSHDRLVGRGGSAGGLLIGAVANLAPSDFAALVGEVPFVDALNTILDPSLPLTVIEWEEWGNPVESAEVYRYMKSYSPYENVQPVAYPAILATAGLNDPRVGYHEPAKWVAKLRATATGDRSLLLKTEMGAGHRGPSGRYDAWREEAFTLAFVIDSVPAVKRREAAV</sequence>
<keyword evidence="8" id="KW-1185">Reference proteome</keyword>
<keyword evidence="3" id="KW-0378">Hydrolase</keyword>
<dbReference type="Pfam" id="PF00326">
    <property type="entry name" value="Peptidase_S9"/>
    <property type="match status" value="1"/>
</dbReference>
<evidence type="ECO:0000259" key="5">
    <source>
        <dbReference type="Pfam" id="PF00326"/>
    </source>
</evidence>
<evidence type="ECO:0000313" key="8">
    <source>
        <dbReference type="Proteomes" id="UP000475214"/>
    </source>
</evidence>
<comment type="caution">
    <text evidence="7">The sequence shown here is derived from an EMBL/GenBank/DDBJ whole genome shotgun (WGS) entry which is preliminary data.</text>
</comment>
<dbReference type="Pfam" id="PF02897">
    <property type="entry name" value="Peptidase_S9_N"/>
    <property type="match status" value="1"/>
</dbReference>
<dbReference type="InterPro" id="IPR001375">
    <property type="entry name" value="Peptidase_S9_cat"/>
</dbReference>
<name>A0A6L9S120_9ACTN</name>
<dbReference type="GO" id="GO:0006508">
    <property type="term" value="P:proteolysis"/>
    <property type="evidence" value="ECO:0007669"/>
    <property type="project" value="UniProtKB-KW"/>
</dbReference>
<feature type="domain" description="Peptidase S9 prolyl oligopeptidase catalytic" evidence="5">
    <location>
        <begin position="482"/>
        <end position="693"/>
    </location>
</feature>
<dbReference type="InterPro" id="IPR051543">
    <property type="entry name" value="Serine_Peptidase_S9A"/>
</dbReference>
<dbReference type="Gene3D" id="2.130.10.120">
    <property type="entry name" value="Prolyl oligopeptidase, N-terminal domain"/>
    <property type="match status" value="1"/>
</dbReference>
<evidence type="ECO:0000256" key="2">
    <source>
        <dbReference type="ARBA" id="ARBA00022670"/>
    </source>
</evidence>
<evidence type="ECO:0000256" key="4">
    <source>
        <dbReference type="ARBA" id="ARBA00022825"/>
    </source>
</evidence>
<proteinExistence type="inferred from homology"/>
<evidence type="ECO:0000256" key="3">
    <source>
        <dbReference type="ARBA" id="ARBA00022801"/>
    </source>
</evidence>
<dbReference type="PRINTS" id="PR00862">
    <property type="entry name" value="PROLIGOPTASE"/>
</dbReference>
<dbReference type="EMBL" id="JAAGOA010000001">
    <property type="protein sequence ID" value="NED98752.1"/>
    <property type="molecule type" value="Genomic_DNA"/>
</dbReference>
<organism evidence="7 8">
    <name type="scientific">Phytoactinopolyspora halotolerans</name>
    <dbReference type="NCBI Taxonomy" id="1981512"/>
    <lineage>
        <taxon>Bacteria</taxon>
        <taxon>Bacillati</taxon>
        <taxon>Actinomycetota</taxon>
        <taxon>Actinomycetes</taxon>
        <taxon>Jiangellales</taxon>
        <taxon>Jiangellaceae</taxon>
        <taxon>Phytoactinopolyspora</taxon>
    </lineage>
</organism>
<dbReference type="Gene3D" id="3.40.50.1820">
    <property type="entry name" value="alpha/beta hydrolase"/>
    <property type="match status" value="1"/>
</dbReference>
<dbReference type="GO" id="GO:0004252">
    <property type="term" value="F:serine-type endopeptidase activity"/>
    <property type="evidence" value="ECO:0007669"/>
    <property type="project" value="InterPro"/>
</dbReference>
<feature type="domain" description="Peptidase S9A N-terminal" evidence="6">
    <location>
        <begin position="10"/>
        <end position="422"/>
    </location>
</feature>
<protein>
    <submittedName>
        <fullName evidence="7">S9 family peptidase</fullName>
    </submittedName>
</protein>
<gene>
    <name evidence="7" type="ORF">G1H10_01050</name>
</gene>
<dbReference type="AlphaFoldDB" id="A0A6L9S120"/>
<comment type="similarity">
    <text evidence="1">Belongs to the peptidase S9A family.</text>
</comment>
<keyword evidence="2" id="KW-0645">Protease</keyword>
<reference evidence="7 8" key="1">
    <citation type="submission" date="2020-02" db="EMBL/GenBank/DDBJ databases">
        <authorList>
            <person name="Li X.-J."/>
            <person name="Han X.-M."/>
        </authorList>
    </citation>
    <scope>NUCLEOTIDE SEQUENCE [LARGE SCALE GENOMIC DNA]</scope>
    <source>
        <strain evidence="7 8">CCTCC AB 2017055</strain>
    </source>
</reference>
<dbReference type="PANTHER" id="PTHR11757:SF19">
    <property type="entry name" value="PROLYL ENDOPEPTIDASE-LIKE"/>
    <property type="match status" value="1"/>
</dbReference>